<evidence type="ECO:0000313" key="4">
    <source>
        <dbReference type="EMBL" id="AOR80970.1"/>
    </source>
</evidence>
<keyword evidence="1 2" id="KW-0597">Phosphoprotein</keyword>
<keyword evidence="4" id="KW-0808">Transferase</keyword>
<keyword evidence="4" id="KW-0418">Kinase</keyword>
<dbReference type="PANTHER" id="PTHR44591">
    <property type="entry name" value="STRESS RESPONSE REGULATOR PROTEIN 1"/>
    <property type="match status" value="1"/>
</dbReference>
<reference evidence="5" key="1">
    <citation type="journal article" date="2017" name="J. Biotechnol.">
        <title>Complete genome sequence of Novosphingobium resinovorum SA1, a versatile xenobiotic-degrading bacterium capable of utilizing sulfanilic acid.</title>
        <authorList>
            <person name="Hegedus B."/>
            <person name="Kos P.B."/>
            <person name="Balint B."/>
            <person name="Maroti G."/>
            <person name="Gan H.M."/>
            <person name="Perei K."/>
            <person name="Rakhely G."/>
        </authorList>
    </citation>
    <scope>NUCLEOTIDE SEQUENCE [LARGE SCALE GENOMIC DNA]</scope>
    <source>
        <strain evidence="5">SA1</strain>
    </source>
</reference>
<dbReference type="PANTHER" id="PTHR44591:SF25">
    <property type="entry name" value="CHEMOTAXIS TWO-COMPONENT RESPONSE REGULATOR"/>
    <property type="match status" value="1"/>
</dbReference>
<dbReference type="GO" id="GO:0000160">
    <property type="term" value="P:phosphorelay signal transduction system"/>
    <property type="evidence" value="ECO:0007669"/>
    <property type="project" value="InterPro"/>
</dbReference>
<dbReference type="OrthoDB" id="9797885at2"/>
<protein>
    <submittedName>
        <fullName evidence="4">Histidine kinase</fullName>
    </submittedName>
</protein>
<geneLocation type="plasmid" evidence="4 5">
    <name>pSA2</name>
</geneLocation>
<evidence type="ECO:0000313" key="5">
    <source>
        <dbReference type="Proteomes" id="UP000094626"/>
    </source>
</evidence>
<organism evidence="4 5">
    <name type="scientific">Novosphingobium resinovorum</name>
    <dbReference type="NCBI Taxonomy" id="158500"/>
    <lineage>
        <taxon>Bacteria</taxon>
        <taxon>Pseudomonadati</taxon>
        <taxon>Pseudomonadota</taxon>
        <taxon>Alphaproteobacteria</taxon>
        <taxon>Sphingomonadales</taxon>
        <taxon>Sphingomonadaceae</taxon>
        <taxon>Novosphingobium</taxon>
    </lineage>
</organism>
<name>A0A1D8AFT2_9SPHN</name>
<keyword evidence="5" id="KW-1185">Reference proteome</keyword>
<dbReference type="KEGG" id="nre:BES08_27160"/>
<dbReference type="InterPro" id="IPR011006">
    <property type="entry name" value="CheY-like_superfamily"/>
</dbReference>
<dbReference type="SUPFAM" id="SSF52172">
    <property type="entry name" value="CheY-like"/>
    <property type="match status" value="1"/>
</dbReference>
<dbReference type="SMART" id="SM00448">
    <property type="entry name" value="REC"/>
    <property type="match status" value="1"/>
</dbReference>
<feature type="modified residue" description="4-aspartylphosphate" evidence="2">
    <location>
        <position position="61"/>
    </location>
</feature>
<accession>A0A1D8AFT2</accession>
<dbReference type="Gene3D" id="3.40.50.2300">
    <property type="match status" value="1"/>
</dbReference>
<dbReference type="InterPro" id="IPR050595">
    <property type="entry name" value="Bact_response_regulator"/>
</dbReference>
<evidence type="ECO:0000256" key="2">
    <source>
        <dbReference type="PROSITE-ProRule" id="PRU00169"/>
    </source>
</evidence>
<proteinExistence type="predicted"/>
<evidence type="ECO:0000256" key="1">
    <source>
        <dbReference type="ARBA" id="ARBA00022553"/>
    </source>
</evidence>
<dbReference type="Proteomes" id="UP000094626">
    <property type="component" value="Plasmid pSA2"/>
</dbReference>
<dbReference type="InterPro" id="IPR001789">
    <property type="entry name" value="Sig_transdc_resp-reg_receiver"/>
</dbReference>
<dbReference type="EMBL" id="CP017077">
    <property type="protein sequence ID" value="AOR80970.1"/>
    <property type="molecule type" value="Genomic_DNA"/>
</dbReference>
<gene>
    <name evidence="4" type="ORF">BES08_27160</name>
</gene>
<dbReference type="PROSITE" id="PS50110">
    <property type="entry name" value="RESPONSE_REGULATORY"/>
    <property type="match status" value="1"/>
</dbReference>
<dbReference type="Pfam" id="PF00072">
    <property type="entry name" value="Response_reg"/>
    <property type="match status" value="1"/>
</dbReference>
<keyword evidence="4" id="KW-0614">Plasmid</keyword>
<dbReference type="GO" id="GO:0016301">
    <property type="term" value="F:kinase activity"/>
    <property type="evidence" value="ECO:0007669"/>
    <property type="project" value="UniProtKB-KW"/>
</dbReference>
<feature type="domain" description="Response regulatory" evidence="3">
    <location>
        <begin position="12"/>
        <end position="126"/>
    </location>
</feature>
<dbReference type="RefSeq" id="WP_069710214.1">
    <property type="nucleotide sequence ID" value="NZ_CP017077.1"/>
</dbReference>
<sequence length="129" mass="14024">MTVPALPAQRPSVLLVEDDSAVRRSIQLMLQARGYEVRAFASGVAALADPAVGEAACLITDYRMIDMSGAELLRGLRVAGWRRPAILITAYRRDAVALGDDGTQFDEVFEKPLLDHRLLACVDRATGRA</sequence>
<dbReference type="AlphaFoldDB" id="A0A1D8AFT2"/>
<evidence type="ECO:0000259" key="3">
    <source>
        <dbReference type="PROSITE" id="PS50110"/>
    </source>
</evidence>